<evidence type="ECO:0000256" key="5">
    <source>
        <dbReference type="SAM" id="MobiDB-lite"/>
    </source>
</evidence>
<feature type="compositionally biased region" description="Basic and acidic residues" evidence="5">
    <location>
        <begin position="331"/>
        <end position="341"/>
    </location>
</feature>
<dbReference type="GO" id="GO:0016787">
    <property type="term" value="F:hydrolase activity"/>
    <property type="evidence" value="ECO:0007669"/>
    <property type="project" value="UniProtKB-KW"/>
</dbReference>
<dbReference type="eggNOG" id="KOG0329">
    <property type="taxonomic scope" value="Eukaryota"/>
</dbReference>
<keyword evidence="4" id="KW-0067">ATP-binding</keyword>
<keyword evidence="2" id="KW-0378">Hydrolase</keyword>
<dbReference type="OrthoDB" id="432247at2759"/>
<reference evidence="7 8" key="1">
    <citation type="submission" date="2017-05" db="EMBL/GenBank/DDBJ databases">
        <title>PacBio assembly of a Plasmodium knowlesi genome sequence with Hi-C correction and manual annotation of the SICAvar gene family.</title>
        <authorList>
            <person name="Lapp S.A."/>
            <person name="Geraldo J.A."/>
            <person name="Chien J.-T."/>
            <person name="Ay F."/>
            <person name="Pakala S.B."/>
            <person name="Batugedara G."/>
            <person name="Humphrey J.C."/>
            <person name="Debarry J.D."/>
            <person name="Le Roch K.G."/>
            <person name="Galinski M.R."/>
            <person name="Kissinger J.C."/>
        </authorList>
    </citation>
    <scope>NUCLEOTIDE SEQUENCE [LARGE SCALE GENOMIC DNA]</scope>
    <source>
        <strain evidence="8">Malayan Strain Pk1 (A+)</strain>
    </source>
</reference>
<dbReference type="InterPro" id="IPR027417">
    <property type="entry name" value="P-loop_NTPase"/>
</dbReference>
<dbReference type="SMART" id="SM00487">
    <property type="entry name" value="DEXDc"/>
    <property type="match status" value="1"/>
</dbReference>
<feature type="compositionally biased region" description="Acidic residues" evidence="5">
    <location>
        <begin position="1138"/>
        <end position="1150"/>
    </location>
</feature>
<dbReference type="GO" id="GO:0005524">
    <property type="term" value="F:ATP binding"/>
    <property type="evidence" value="ECO:0007669"/>
    <property type="project" value="UniProtKB-KW"/>
</dbReference>
<evidence type="ECO:0000256" key="4">
    <source>
        <dbReference type="ARBA" id="ARBA00022840"/>
    </source>
</evidence>
<dbReference type="OMA" id="DTKNVDH"/>
<keyword evidence="1" id="KW-0547">Nucleotide-binding</keyword>
<dbReference type="InterPro" id="IPR011545">
    <property type="entry name" value="DEAD/DEAH_box_helicase_dom"/>
</dbReference>
<dbReference type="GO" id="GO:0005829">
    <property type="term" value="C:cytosol"/>
    <property type="evidence" value="ECO:0007669"/>
    <property type="project" value="TreeGrafter"/>
</dbReference>
<evidence type="ECO:0000256" key="1">
    <source>
        <dbReference type="ARBA" id="ARBA00022741"/>
    </source>
</evidence>
<dbReference type="GO" id="GO:0003676">
    <property type="term" value="F:nucleic acid binding"/>
    <property type="evidence" value="ECO:0007669"/>
    <property type="project" value="InterPro"/>
</dbReference>
<dbReference type="CDD" id="cd18787">
    <property type="entry name" value="SF2_C_DEAD"/>
    <property type="match status" value="1"/>
</dbReference>
<evidence type="ECO:0000256" key="2">
    <source>
        <dbReference type="ARBA" id="ARBA00022801"/>
    </source>
</evidence>
<dbReference type="AlphaFoldDB" id="A0A1Y3DLD2"/>
<gene>
    <name evidence="7" type="ORF">PKNOH_S120122600</name>
</gene>
<dbReference type="Pfam" id="PF00270">
    <property type="entry name" value="DEAD"/>
    <property type="match status" value="1"/>
</dbReference>
<sequence>MNSKWLSRWRYPQWGKASPTLHYIQQAKLLRTKRRAKWINTSERGTEEETDEWMCIRQGNMSASIPVEEEDKCETAMWRRNTPPHEGESSKDKYTEKNASLNNQLRKRYQGVQKKLYQKYNHQGIGSDPHKVQTYERNYEQMNELNIHRMLLLGLQKLHISELNKMQINSFLTIQQGKDVLINYPDGSGKTIAYLLPLLNNIYFVHDYLEELILQSYHEQGGKNKCGNSVQKNFKFNNNFDLYNGMRKYFLSYSHYRKNVLLEDDATQMDKKMNQKFHLLPNHFDQMDEQSMPESPHLGRTHRRRKKGEGKYTSTENRNGGKAFSANEDQTGYRDGRHTEGKQKTVSLMNKLIEVIKMNKINLNNINSDRANKEELAKLENILMYNFKDKQTEPNCIVTPPDNDECIYRYLTRNPLQINKPIIILTVNKDNICQIVRVIKQLDVLNRINIQTLNDVPYEDTDYPSIDERTHIESNNEEVDMQLQEKVHPENIHVVNVNKLPNPVLCKDEIMWTCVDIVITTPDIFLHAYQNERTKKILPSIIIFDEVDMLFQNNAYRNTMMNIFYIVNRRPEIYNPHIDISNGGLDNVATSIEAILRGDGVKMATLRQPQVSSTFPSALHSTVNHFERGQFGNLDMSPLEETKNGILTGDAFPNNTSHGKDTVIIPSRAKEKERELPLLQMIYVSSTLPSVGHTTAGSMLTERFNNLVEIVCTENYHIPRNVRTQWIELNRDKILSNYLLNGGEGATQEGKDILDLTARDQGTSFQNGTSETHHGGSLKDAALSSKINKLENSSFEHRLDLLIHVLKKYHEWSDSSEFYKQEEFSEHGQAEKNITTNPEGRGKKKKKNSAISTKGGKFHLIDKKEVYKTIVFVNSVKDCIRIYFFLKKHNWPVFCFHKNISINLRMQNLHSFHHAHVAILVTTDLLSRGIDTKNVDHIINFHFPSDAITYLHRLGKMNRSGGDHHNGLNRHNSQEKGQMRHRRATLEKEHIDGETQTKRFHGGDTTWEYIPTHGQDKDNTFPRKNKNFLVTNFLAFSNLPLAQSIRSCDKQNASLLPLFSRKKSFKMKIKRKENNALGEGNRYINVGEMEEDDIDMDGHFPNGREISTCENDEKNVYVQAPFSVFSLDDSGEESEKSDTDEEEVDEEYTDESTRARTKFDQQRAMEKGKTKTKHNPHVDDDHAHELPGETSSCEQKKSLRRCHQSRVSTGNTLPRDKIPSWDDVQFDNQKFLVERFKSRDCYLMGQVKRGKLIFNNFESNADGDDDEEELLF</sequence>
<dbReference type="PROSITE" id="PS51194">
    <property type="entry name" value="HELICASE_CTER"/>
    <property type="match status" value="1"/>
</dbReference>
<accession>A0A1Y3DLD2</accession>
<feature type="compositionally biased region" description="Basic and acidic residues" evidence="5">
    <location>
        <begin position="83"/>
        <end position="96"/>
    </location>
</feature>
<evidence type="ECO:0000313" key="8">
    <source>
        <dbReference type="Proteomes" id="UP000195012"/>
    </source>
</evidence>
<feature type="region of interest" description="Disordered" evidence="5">
    <location>
        <begin position="960"/>
        <end position="1004"/>
    </location>
</feature>
<feature type="compositionally biased region" description="Basic and acidic residues" evidence="5">
    <location>
        <begin position="1176"/>
        <end position="1187"/>
    </location>
</feature>
<protein>
    <submittedName>
        <fullName evidence="7">Putative DEAD/DEAH box helicase</fullName>
    </submittedName>
</protein>
<name>A0A1Y3DLD2_PLAKN</name>
<dbReference type="InterPro" id="IPR001650">
    <property type="entry name" value="Helicase_C-like"/>
</dbReference>
<dbReference type="SMART" id="SM00490">
    <property type="entry name" value="HELICc"/>
    <property type="match status" value="1"/>
</dbReference>
<dbReference type="PANTHER" id="PTHR47959:SF1">
    <property type="entry name" value="ATP-DEPENDENT RNA HELICASE DBPA"/>
    <property type="match status" value="1"/>
</dbReference>
<dbReference type="Proteomes" id="UP000195012">
    <property type="component" value="Unassembled WGS sequence"/>
</dbReference>
<evidence type="ECO:0000256" key="3">
    <source>
        <dbReference type="ARBA" id="ARBA00022806"/>
    </source>
</evidence>
<organism evidence="7 8">
    <name type="scientific">Plasmodium knowlesi</name>
    <dbReference type="NCBI Taxonomy" id="5850"/>
    <lineage>
        <taxon>Eukaryota</taxon>
        <taxon>Sar</taxon>
        <taxon>Alveolata</taxon>
        <taxon>Apicomplexa</taxon>
        <taxon>Aconoidasida</taxon>
        <taxon>Haemosporida</taxon>
        <taxon>Plasmodiidae</taxon>
        <taxon>Plasmodium</taxon>
        <taxon>Plasmodium (Plasmodium)</taxon>
    </lineage>
</organism>
<feature type="region of interest" description="Disordered" evidence="5">
    <location>
        <begin position="287"/>
        <end position="341"/>
    </location>
</feature>
<dbReference type="Gene3D" id="3.40.50.300">
    <property type="entry name" value="P-loop containing nucleotide triphosphate hydrolases"/>
    <property type="match status" value="2"/>
</dbReference>
<evidence type="ECO:0000313" key="7">
    <source>
        <dbReference type="EMBL" id="OTN64970.1"/>
    </source>
</evidence>
<feature type="region of interest" description="Disordered" evidence="5">
    <location>
        <begin position="827"/>
        <end position="850"/>
    </location>
</feature>
<dbReference type="InterPro" id="IPR050079">
    <property type="entry name" value="DEAD_box_RNA_helicase"/>
</dbReference>
<dbReference type="InterPro" id="IPR014001">
    <property type="entry name" value="Helicase_ATP-bd"/>
</dbReference>
<feature type="domain" description="Helicase C-terminal" evidence="6">
    <location>
        <begin position="859"/>
        <end position="1001"/>
    </location>
</feature>
<comment type="caution">
    <text evidence="7">The sequence shown here is derived from an EMBL/GenBank/DDBJ whole genome shotgun (WGS) entry which is preliminary data.</text>
</comment>
<dbReference type="EMBL" id="NETL01000026">
    <property type="protein sequence ID" value="OTN64970.1"/>
    <property type="molecule type" value="Genomic_DNA"/>
</dbReference>
<feature type="region of interest" description="Disordered" evidence="5">
    <location>
        <begin position="1127"/>
        <end position="1197"/>
    </location>
</feature>
<proteinExistence type="predicted"/>
<dbReference type="PANTHER" id="PTHR47959">
    <property type="entry name" value="ATP-DEPENDENT RNA HELICASE RHLE-RELATED"/>
    <property type="match status" value="1"/>
</dbReference>
<dbReference type="VEuPathDB" id="PlasmoDB:PKNH_0904200"/>
<dbReference type="VEuPathDB" id="PlasmoDB:PKA1H_090009700"/>
<feature type="compositionally biased region" description="Basic and acidic residues" evidence="5">
    <location>
        <begin position="961"/>
        <end position="997"/>
    </location>
</feature>
<dbReference type="Pfam" id="PF00271">
    <property type="entry name" value="Helicase_C"/>
    <property type="match status" value="1"/>
</dbReference>
<dbReference type="SUPFAM" id="SSF52540">
    <property type="entry name" value="P-loop containing nucleoside triphosphate hydrolases"/>
    <property type="match status" value="2"/>
</dbReference>
<feature type="compositionally biased region" description="Basic residues" evidence="5">
    <location>
        <begin position="299"/>
        <end position="308"/>
    </location>
</feature>
<feature type="compositionally biased region" description="Basic and acidic residues" evidence="5">
    <location>
        <begin position="1151"/>
        <end position="1169"/>
    </location>
</feature>
<dbReference type="GO" id="GO:0003724">
    <property type="term" value="F:RNA helicase activity"/>
    <property type="evidence" value="ECO:0007669"/>
    <property type="project" value="TreeGrafter"/>
</dbReference>
<feature type="region of interest" description="Disordered" evidence="5">
    <location>
        <begin position="77"/>
        <end position="97"/>
    </location>
</feature>
<dbReference type="VEuPathDB" id="PlasmoDB:PKNOH_S120122600"/>
<keyword evidence="3 7" id="KW-0347">Helicase</keyword>
<evidence type="ECO:0000259" key="6">
    <source>
        <dbReference type="PROSITE" id="PS51194"/>
    </source>
</evidence>